<dbReference type="InterPro" id="IPR050416">
    <property type="entry name" value="FAD-linked_Oxidoreductase"/>
</dbReference>
<organism evidence="7 8">
    <name type="scientific">Zasmidium cellare</name>
    <name type="common">Wine cellar mold</name>
    <name type="synonym">Racodium cellare</name>
    <dbReference type="NCBI Taxonomy" id="395010"/>
    <lineage>
        <taxon>Eukaryota</taxon>
        <taxon>Fungi</taxon>
        <taxon>Dikarya</taxon>
        <taxon>Ascomycota</taxon>
        <taxon>Pezizomycotina</taxon>
        <taxon>Dothideomycetes</taxon>
        <taxon>Dothideomycetidae</taxon>
        <taxon>Mycosphaerellales</taxon>
        <taxon>Mycosphaerellaceae</taxon>
        <taxon>Zasmidium</taxon>
    </lineage>
</organism>
<keyword evidence="5" id="KW-0732">Signal</keyword>
<feature type="signal peptide" evidence="5">
    <location>
        <begin position="1"/>
        <end position="15"/>
    </location>
</feature>
<evidence type="ECO:0000256" key="1">
    <source>
        <dbReference type="ARBA" id="ARBA00005466"/>
    </source>
</evidence>
<dbReference type="Proteomes" id="UP001305779">
    <property type="component" value="Unassembled WGS sequence"/>
</dbReference>
<keyword evidence="3" id="KW-0274">FAD</keyword>
<evidence type="ECO:0000313" key="7">
    <source>
        <dbReference type="EMBL" id="KAK4502960.1"/>
    </source>
</evidence>
<proteinExistence type="inferred from homology"/>
<evidence type="ECO:0000256" key="3">
    <source>
        <dbReference type="ARBA" id="ARBA00022827"/>
    </source>
</evidence>
<keyword evidence="4" id="KW-0560">Oxidoreductase</keyword>
<dbReference type="SUPFAM" id="SSF56176">
    <property type="entry name" value="FAD-binding/transporter-associated domain-like"/>
    <property type="match status" value="1"/>
</dbReference>
<reference evidence="7 8" key="1">
    <citation type="journal article" date="2023" name="G3 (Bethesda)">
        <title>A chromosome-level genome assembly of Zasmidium syzygii isolated from banana leaves.</title>
        <authorList>
            <person name="van Westerhoven A.C."/>
            <person name="Mehrabi R."/>
            <person name="Talebi R."/>
            <person name="Steentjes M.B.F."/>
            <person name="Corcolon B."/>
            <person name="Chong P.A."/>
            <person name="Kema G.H.J."/>
            <person name="Seidl M.F."/>
        </authorList>
    </citation>
    <scope>NUCLEOTIDE SEQUENCE [LARGE SCALE GENOMIC DNA]</scope>
    <source>
        <strain evidence="7 8">P124</strain>
    </source>
</reference>
<dbReference type="PANTHER" id="PTHR42973:SF54">
    <property type="entry name" value="FAD-BINDING PCMH-TYPE DOMAIN-CONTAINING PROTEIN"/>
    <property type="match status" value="1"/>
</dbReference>
<dbReference type="EMBL" id="JAXOVC010000004">
    <property type="protein sequence ID" value="KAK4502960.1"/>
    <property type="molecule type" value="Genomic_DNA"/>
</dbReference>
<evidence type="ECO:0000256" key="2">
    <source>
        <dbReference type="ARBA" id="ARBA00022630"/>
    </source>
</evidence>
<gene>
    <name evidence="7" type="ORF">PRZ48_006387</name>
</gene>
<dbReference type="InterPro" id="IPR036318">
    <property type="entry name" value="FAD-bd_PCMH-like_sf"/>
</dbReference>
<dbReference type="PANTHER" id="PTHR42973">
    <property type="entry name" value="BINDING OXIDOREDUCTASE, PUTATIVE (AFU_ORTHOLOGUE AFUA_1G17690)-RELATED"/>
    <property type="match status" value="1"/>
</dbReference>
<dbReference type="InterPro" id="IPR006094">
    <property type="entry name" value="Oxid_FAD_bind_N"/>
</dbReference>
<dbReference type="PROSITE" id="PS51387">
    <property type="entry name" value="FAD_PCMH"/>
    <property type="match status" value="1"/>
</dbReference>
<feature type="domain" description="FAD-binding PCMH-type" evidence="6">
    <location>
        <begin position="65"/>
        <end position="240"/>
    </location>
</feature>
<comment type="caution">
    <text evidence="7">The sequence shown here is derived from an EMBL/GenBank/DDBJ whole genome shotgun (WGS) entry which is preliminary data.</text>
</comment>
<protein>
    <recommendedName>
        <fullName evidence="6">FAD-binding PCMH-type domain-containing protein</fullName>
    </recommendedName>
</protein>
<keyword evidence="2" id="KW-0285">Flavoprotein</keyword>
<name>A0ABR0ENZ2_ZASCE</name>
<evidence type="ECO:0000259" key="6">
    <source>
        <dbReference type="PROSITE" id="PS51387"/>
    </source>
</evidence>
<evidence type="ECO:0000256" key="4">
    <source>
        <dbReference type="ARBA" id="ARBA00023002"/>
    </source>
</evidence>
<accession>A0ABR0ENZ2</accession>
<comment type="similarity">
    <text evidence="1">Belongs to the oxygen-dependent FAD-linked oxidoreductase family.</text>
</comment>
<evidence type="ECO:0000313" key="8">
    <source>
        <dbReference type="Proteomes" id="UP001305779"/>
    </source>
</evidence>
<dbReference type="Gene3D" id="3.30.465.10">
    <property type="match status" value="1"/>
</dbReference>
<dbReference type="Pfam" id="PF01565">
    <property type="entry name" value="FAD_binding_4"/>
    <property type="match status" value="1"/>
</dbReference>
<keyword evidence="8" id="KW-1185">Reference proteome</keyword>
<sequence length="510" mass="54611">MLLSIYTLFTAGAVALQHRSEPSSCRTSTVSTTCQQLKSDFPNITLLHDDPGYLNETKVSWSASAWSQPACVVLPHNASELSSIVKQLSTSRTPFAMRGGGHMPIADAANINATGVLISSTNLLTLELSEDQSYVSVGPGPRWADVYTYLNGTGLVVVGGRLGPVGVPGLLLGGGISLYSYNRGLASAGGKIRAYECVLADGTIVTATSNNEYSDLWWALQGGGNSYAIVTRFDLRTFYDPTPLIAEASYGSGDSVRDAFLAAVLAFATDDDADPFAAITPITRWGPNYTEPADFSTLFYNGTAAPSSGPFAEFVNSTTAGLPANDGSSVLTKLPLATYGAGYLSAFRSGGESYGLRQKFRVISAKATKETIQVTHDTYFDVLNSTGIANRVDDFFTGLAFNPVTTKMAEASQGSPYGIPVEPAFWQFLDEVDALISQKLREVDGVSSYVYLNDADKSQQVFENYGAANLRRLQAIREKYDPHRVYTDLMPGGFKVAYAQNVTQSSAGSY</sequence>
<dbReference type="InterPro" id="IPR016166">
    <property type="entry name" value="FAD-bd_PCMH"/>
</dbReference>
<evidence type="ECO:0000256" key="5">
    <source>
        <dbReference type="SAM" id="SignalP"/>
    </source>
</evidence>
<dbReference type="InterPro" id="IPR016169">
    <property type="entry name" value="FAD-bd_PCMH_sub2"/>
</dbReference>
<feature type="chain" id="PRO_5047129486" description="FAD-binding PCMH-type domain-containing protein" evidence="5">
    <location>
        <begin position="16"/>
        <end position="510"/>
    </location>
</feature>